<dbReference type="Proteomes" id="UP000796880">
    <property type="component" value="Unassembled WGS sequence"/>
</dbReference>
<keyword evidence="2" id="KW-1185">Reference proteome</keyword>
<accession>A0A8K0GX56</accession>
<name>A0A8K0GX56_9ROSA</name>
<sequence>MLSPSGMAGINQEMSITAQPTSPDLDAALSRTDFDFEVGKSVQTTSNHTMVPRQITSWVDAFGDSDEELSDANDIVKDKWQPLQGEGFSKPSNEFDGTFYMGQQLNTMIMVPFDSWIALTATQRNLNLIASQPTGCCRVVQSWDCQISRTLVGLDLGFETFASGLTSWICLVGADVYAGRLRSRSLMRASAWTSADHWALARFELGFLL</sequence>
<comment type="caution">
    <text evidence="1">The sequence shown here is derived from an EMBL/GenBank/DDBJ whole genome shotgun (WGS) entry which is preliminary data.</text>
</comment>
<evidence type="ECO:0000313" key="2">
    <source>
        <dbReference type="Proteomes" id="UP000796880"/>
    </source>
</evidence>
<organism evidence="1 2">
    <name type="scientific">Rhamnella rubrinervis</name>
    <dbReference type="NCBI Taxonomy" id="2594499"/>
    <lineage>
        <taxon>Eukaryota</taxon>
        <taxon>Viridiplantae</taxon>
        <taxon>Streptophyta</taxon>
        <taxon>Embryophyta</taxon>
        <taxon>Tracheophyta</taxon>
        <taxon>Spermatophyta</taxon>
        <taxon>Magnoliopsida</taxon>
        <taxon>eudicotyledons</taxon>
        <taxon>Gunneridae</taxon>
        <taxon>Pentapetalae</taxon>
        <taxon>rosids</taxon>
        <taxon>fabids</taxon>
        <taxon>Rosales</taxon>
        <taxon>Rhamnaceae</taxon>
        <taxon>rhamnoid group</taxon>
        <taxon>Rhamneae</taxon>
        <taxon>Rhamnella</taxon>
    </lineage>
</organism>
<reference evidence="1" key="1">
    <citation type="submission" date="2020-03" db="EMBL/GenBank/DDBJ databases">
        <title>A high-quality chromosome-level genome assembly of a woody plant with both climbing and erect habits, Rhamnella rubrinervis.</title>
        <authorList>
            <person name="Lu Z."/>
            <person name="Yang Y."/>
            <person name="Zhu X."/>
            <person name="Sun Y."/>
        </authorList>
    </citation>
    <scope>NUCLEOTIDE SEQUENCE</scope>
    <source>
        <strain evidence="1">BYM</strain>
        <tissue evidence="1">Leaf</tissue>
    </source>
</reference>
<dbReference type="EMBL" id="VOIH02000007">
    <property type="protein sequence ID" value="KAF3441133.1"/>
    <property type="molecule type" value="Genomic_DNA"/>
</dbReference>
<dbReference type="AlphaFoldDB" id="A0A8K0GX56"/>
<protein>
    <submittedName>
        <fullName evidence="1">Uncharacterized protein</fullName>
    </submittedName>
</protein>
<proteinExistence type="predicted"/>
<gene>
    <name evidence="1" type="ORF">FNV43_RR15044</name>
</gene>
<evidence type="ECO:0000313" key="1">
    <source>
        <dbReference type="EMBL" id="KAF3441133.1"/>
    </source>
</evidence>